<keyword evidence="1" id="KW-1133">Transmembrane helix</keyword>
<keyword evidence="3" id="KW-0407">Ion channel</keyword>
<reference evidence="3 4" key="1">
    <citation type="submission" date="2019-08" db="EMBL/GenBank/DDBJ databases">
        <authorList>
            <person name="Dhanesh K."/>
            <person name="Kumar G."/>
            <person name="Sasikala C."/>
            <person name="Venkata Ramana C."/>
        </authorList>
    </citation>
    <scope>NUCLEOTIDE SEQUENCE [LARGE SCALE GENOMIC DNA]</scope>
    <source>
        <strain evidence="3 4">JC645</strain>
    </source>
</reference>
<sequence>MIKFLIFAVLLTALTVATHCVGTYAAMTHAVVLHPAKFTWRWLRIVGTQAFVVSVLLIGHLCEAAIWAAAYCWLDALPEFSTALYFSLTSYSTVGYGDILLPQPWRMLGPIESVVGVLMLGWSTAVIVTLLHNTLRENTQTLPQGTNHE</sequence>
<dbReference type="EMBL" id="VWOX01000027">
    <property type="protein sequence ID" value="KAA5538711.1"/>
    <property type="molecule type" value="Genomic_DNA"/>
</dbReference>
<keyword evidence="1" id="KW-0472">Membrane</keyword>
<keyword evidence="3" id="KW-0813">Transport</keyword>
<dbReference type="AlphaFoldDB" id="A0A5M6CU52"/>
<name>A0A5M6CU52_9BACT</name>
<dbReference type="GO" id="GO:0034220">
    <property type="term" value="P:monoatomic ion transmembrane transport"/>
    <property type="evidence" value="ECO:0007669"/>
    <property type="project" value="UniProtKB-KW"/>
</dbReference>
<dbReference type="Proteomes" id="UP000324479">
    <property type="component" value="Unassembled WGS sequence"/>
</dbReference>
<keyword evidence="1" id="KW-0812">Transmembrane</keyword>
<evidence type="ECO:0000313" key="4">
    <source>
        <dbReference type="Proteomes" id="UP000324479"/>
    </source>
</evidence>
<proteinExistence type="predicted"/>
<evidence type="ECO:0000259" key="2">
    <source>
        <dbReference type="Pfam" id="PF07885"/>
    </source>
</evidence>
<keyword evidence="4" id="KW-1185">Reference proteome</keyword>
<evidence type="ECO:0000256" key="1">
    <source>
        <dbReference type="SAM" id="Phobius"/>
    </source>
</evidence>
<comment type="caution">
    <text evidence="3">The sequence shown here is derived from an EMBL/GenBank/DDBJ whole genome shotgun (WGS) entry which is preliminary data.</text>
</comment>
<dbReference type="Gene3D" id="1.10.287.70">
    <property type="match status" value="1"/>
</dbReference>
<organism evidence="3 4">
    <name type="scientific">Roseiconus nitratireducens</name>
    <dbReference type="NCBI Taxonomy" id="2605748"/>
    <lineage>
        <taxon>Bacteria</taxon>
        <taxon>Pseudomonadati</taxon>
        <taxon>Planctomycetota</taxon>
        <taxon>Planctomycetia</taxon>
        <taxon>Pirellulales</taxon>
        <taxon>Pirellulaceae</taxon>
        <taxon>Roseiconus</taxon>
    </lineage>
</organism>
<feature type="domain" description="Potassium channel" evidence="2">
    <location>
        <begin position="61"/>
        <end position="131"/>
    </location>
</feature>
<accession>A0A5M6CU52</accession>
<feature type="transmembrane region" description="Helical" evidence="1">
    <location>
        <begin position="113"/>
        <end position="131"/>
    </location>
</feature>
<protein>
    <submittedName>
        <fullName evidence="3">Two pore domain potassium channel family protein</fullName>
    </submittedName>
</protein>
<dbReference type="SUPFAM" id="SSF81324">
    <property type="entry name" value="Voltage-gated potassium channels"/>
    <property type="match status" value="1"/>
</dbReference>
<keyword evidence="3" id="KW-0406">Ion transport</keyword>
<dbReference type="RefSeq" id="WP_150079708.1">
    <property type="nucleotide sequence ID" value="NZ_VWOX01000027.1"/>
</dbReference>
<dbReference type="InterPro" id="IPR013099">
    <property type="entry name" value="K_chnl_dom"/>
</dbReference>
<gene>
    <name evidence="3" type="ORF">FYK55_26730</name>
</gene>
<dbReference type="Pfam" id="PF07885">
    <property type="entry name" value="Ion_trans_2"/>
    <property type="match status" value="1"/>
</dbReference>
<evidence type="ECO:0000313" key="3">
    <source>
        <dbReference type="EMBL" id="KAA5538711.1"/>
    </source>
</evidence>